<gene>
    <name evidence="1" type="ORF">A0123_01715</name>
</gene>
<reference evidence="1 2" key="1">
    <citation type="submission" date="2016-03" db="EMBL/GenBank/DDBJ databases">
        <title>Draft genome sequence of Gluconobacter cerinus strain CECT 9110.</title>
        <authorList>
            <person name="Sainz F."/>
            <person name="Mas A."/>
            <person name="Torija M.J."/>
        </authorList>
    </citation>
    <scope>NUCLEOTIDE SEQUENCE [LARGE SCALE GENOMIC DNA]</scope>
    <source>
        <strain evidence="1 2">CECT 9110</strain>
    </source>
</reference>
<dbReference type="AlphaFoldDB" id="A0A1B6VKD2"/>
<dbReference type="OrthoDB" id="9781415at2"/>
<dbReference type="EMBL" id="LUTU01000007">
    <property type="protein sequence ID" value="OAJ67673.1"/>
    <property type="molecule type" value="Genomic_DNA"/>
</dbReference>
<organism evidence="1 2">
    <name type="scientific">Gluconobacter cerinus</name>
    <dbReference type="NCBI Taxonomy" id="38307"/>
    <lineage>
        <taxon>Bacteria</taxon>
        <taxon>Pseudomonadati</taxon>
        <taxon>Pseudomonadota</taxon>
        <taxon>Alphaproteobacteria</taxon>
        <taxon>Acetobacterales</taxon>
        <taxon>Acetobacteraceae</taxon>
        <taxon>Gluconobacter</taxon>
    </lineage>
</organism>
<dbReference type="Gene3D" id="3.40.50.1240">
    <property type="entry name" value="Phosphoglycerate mutase-like"/>
    <property type="match status" value="1"/>
</dbReference>
<name>A0A1B6VKD2_9PROT</name>
<evidence type="ECO:0000313" key="2">
    <source>
        <dbReference type="Proteomes" id="UP000077786"/>
    </source>
</evidence>
<sequence length="183" mass="19856">MTTLTIPVLLSRHPPVEGSEGLCYGRQEMELRAGWEAQAAGLLTLARGTGCSVIYTSPSARCLSVARRLEAQTGWPLRLDDRLLELNFGQWEGLSWSVVPRVALDSWAEDPEGFSPPKGESGRALQERVQSFWADLVHAGEAALVISHGGPLRLLDALAKGERANLLAPSMPQGSSRLHYVSV</sequence>
<dbReference type="Pfam" id="PF00300">
    <property type="entry name" value="His_Phos_1"/>
    <property type="match status" value="1"/>
</dbReference>
<dbReference type="SUPFAM" id="SSF53254">
    <property type="entry name" value="Phosphoglycerate mutase-like"/>
    <property type="match status" value="1"/>
</dbReference>
<dbReference type="PATRIC" id="fig|38307.3.peg.1768"/>
<proteinExistence type="predicted"/>
<accession>A0A1B6VKD2</accession>
<dbReference type="RefSeq" id="WP_064274474.1">
    <property type="nucleotide sequence ID" value="NZ_LUTU01000007.1"/>
</dbReference>
<dbReference type="InterPro" id="IPR029033">
    <property type="entry name" value="His_PPase_superfam"/>
</dbReference>
<dbReference type="SMART" id="SM00855">
    <property type="entry name" value="PGAM"/>
    <property type="match status" value="1"/>
</dbReference>
<protein>
    <submittedName>
        <fullName evidence="1">Phosphoglycerate mutase</fullName>
    </submittedName>
</protein>
<dbReference type="InterPro" id="IPR013078">
    <property type="entry name" value="His_Pase_superF_clade-1"/>
</dbReference>
<comment type="caution">
    <text evidence="1">The sequence shown here is derived from an EMBL/GenBank/DDBJ whole genome shotgun (WGS) entry which is preliminary data.</text>
</comment>
<dbReference type="Proteomes" id="UP000077786">
    <property type="component" value="Unassembled WGS sequence"/>
</dbReference>
<evidence type="ECO:0000313" key="1">
    <source>
        <dbReference type="EMBL" id="OAJ67673.1"/>
    </source>
</evidence>